<evidence type="ECO:0000259" key="1">
    <source>
        <dbReference type="Pfam" id="PF20419"/>
    </source>
</evidence>
<feature type="domain" description="DUF6701" evidence="1">
    <location>
        <begin position="1"/>
        <end position="274"/>
    </location>
</feature>
<dbReference type="AlphaFoldDB" id="A0A2T5EXN2"/>
<dbReference type="InterPro" id="IPR046524">
    <property type="entry name" value="DUF6701"/>
</dbReference>
<accession>A0A2T5EXN2</accession>
<sequence>MNQPFDEVEIVVAAYSALNNEVSNYASFNSNHQAVFSLKDNDGRLVNADAADLALASSYVGSRWLLSSSLINWSKRADLVPDGPFNVNHDDFDGSSERITSIEVFKSLEQDPVQFANGTAIQELPDEHPRVVFGRVNMNDVGGVEGSDITVPLQVQYWNGDAFVNNASDSFTDIDSEIDGSPTVIWPEGATTSVTLQGYADVKSGISNGFSAKQDPNFITREQVEIWQALNSTTNALPWLMFDWDQNGTDEENPSTVVTFGIYRGNDRVIYRGESGLTGQ</sequence>
<dbReference type="Proteomes" id="UP000244197">
    <property type="component" value="Unassembled WGS sequence"/>
</dbReference>
<evidence type="ECO:0000313" key="3">
    <source>
        <dbReference type="Proteomes" id="UP000244197"/>
    </source>
</evidence>
<protein>
    <recommendedName>
        <fullName evidence="1">DUF6701 domain-containing protein</fullName>
    </recommendedName>
</protein>
<name>A0A2T5EXN2_VIBSP</name>
<proteinExistence type="predicted"/>
<evidence type="ECO:0000313" key="2">
    <source>
        <dbReference type="EMBL" id="PTP37058.1"/>
    </source>
</evidence>
<reference evidence="2 3" key="1">
    <citation type="submission" date="2017-11" db="EMBL/GenBank/DDBJ databases">
        <title>Population delineation of vibrios coincides with oyster pathogenicity.</title>
        <authorList>
            <person name="Bruto M."/>
            <person name="Labreuche Y."/>
            <person name="James A."/>
            <person name="Piel D."/>
            <person name="Chenivesse S."/>
            <person name="Petton B."/>
            <person name="Polz M.F."/>
            <person name="Le Roux F."/>
        </authorList>
    </citation>
    <scope>NUCLEOTIDE SEQUENCE [LARGE SCALE GENOMIC DNA]</scope>
    <source>
        <strain evidence="2 3">FF_144</strain>
    </source>
</reference>
<dbReference type="EMBL" id="PIFK01000013">
    <property type="protein sequence ID" value="PTP37058.1"/>
    <property type="molecule type" value="Genomic_DNA"/>
</dbReference>
<comment type="caution">
    <text evidence="2">The sequence shown here is derived from an EMBL/GenBank/DDBJ whole genome shotgun (WGS) entry which is preliminary data.</text>
</comment>
<dbReference type="Pfam" id="PF20419">
    <property type="entry name" value="DUF6701"/>
    <property type="match status" value="1"/>
</dbReference>
<gene>
    <name evidence="2" type="ORF">CWO07_08305</name>
</gene>
<organism evidence="2 3">
    <name type="scientific">Vibrio splendidus</name>
    <dbReference type="NCBI Taxonomy" id="29497"/>
    <lineage>
        <taxon>Bacteria</taxon>
        <taxon>Pseudomonadati</taxon>
        <taxon>Pseudomonadota</taxon>
        <taxon>Gammaproteobacteria</taxon>
        <taxon>Vibrionales</taxon>
        <taxon>Vibrionaceae</taxon>
        <taxon>Vibrio</taxon>
    </lineage>
</organism>